<name>A0ABD0M2H9_9CAEN</name>
<sequence>MKVPKPGLILHSVVKSGVLPQLSAEETESTLQLVEDGQATKRHGTYRPQTSTSCVSEAACFKLPHRRLPPDRAPLSCNGLPTAVTVSKLINLSFSQPNSPRTPDARLCRQRRTGLATPLPISCKQSGLSGSQSVLSTPCVLSALHEFQRAHDTADLPDILALVEDDATGLSQVERQMLRNTDMDLTDTTLIDYLLDVAADSPPSRPHPPESSPETDLQLPPQRGTRLEAPSMDSGADAEACSNVEQTARAANDPGLNVRRRKSRRGKRMTSEEAAAVRRQRQRRAAEPRHTRDQSAIETADSSPPLRVRRVATGDNCFSASRKFLLQKWRSFRQRLVEKMAHLRRYVTRQDFDDAFEELYRTSPVPQLIKPLLSAFRSPVPQLVHGHGEGVGAIFDRMKRNTSMSSDLNTSCTTADTTLTRTSDNQQGDGPPKDKENLTPEKDSEEGMVTTERQLFSFPQSPAARASANFARHAALVDTDSPDVPESLVPRVTRSSTANLARSTLTSRLDEHDTAGSASIIQEARPDDERNFGRRRTTEEDAPADFLMSSSNVAGSCGETGTTWCSACGVERVRDTAVPGTSRCSCQSSLQPTDSVWSSVINQRQSAIRPVVVVSNHRSVRPGLESRVRPHGSESVRRSSSAVFEASEKPPELGSFSPPYQFGQTPNASVSSPEERSADQETLQLVSKLVQRLQSSNENNSDSDSFDEDGAEGNPHRQKRNTAAGVAVSVQQHPSRSGEATVNGGVFANSESASSKSERQNRNGHNNKVKNGDKNLQDSQEKETSDADNGPLTVNPCGPNKLPSKRKLQRVVTADSKRKKKTVHDHDTNSSEAELAIDSDKDDSDFQKSVPRSRTRQASARASEEDSRKLTTKAIVHREDIKQKAKSNAVAPRKKKNIIYDDDESDQDIVMAKPTRGKRQQPNTRGKVTSDTEDIGELVEVDAISQKSAGPVAPEQDVFSLNLSCEADNTEVESDAILFASKRTRSSAAAIKAPENSRESRSSSSTAPQPGKRKQMEEVSLPEKNNKTGSKKPLQLRSWSLQPVARFNGVRVEGKLP</sequence>
<feature type="compositionally biased region" description="Polar residues" evidence="1">
    <location>
        <begin position="662"/>
        <end position="672"/>
    </location>
</feature>
<feature type="compositionally biased region" description="Basic residues" evidence="1">
    <location>
        <begin position="258"/>
        <end position="268"/>
    </location>
</feature>
<evidence type="ECO:0000256" key="1">
    <source>
        <dbReference type="SAM" id="MobiDB-lite"/>
    </source>
</evidence>
<evidence type="ECO:0000313" key="2">
    <source>
        <dbReference type="EMBL" id="KAK7505524.1"/>
    </source>
</evidence>
<accession>A0ABD0M2H9</accession>
<feature type="non-terminal residue" evidence="2">
    <location>
        <position position="1057"/>
    </location>
</feature>
<feature type="region of interest" description="Disordered" evidence="1">
    <location>
        <begin position="693"/>
        <end position="934"/>
    </location>
</feature>
<evidence type="ECO:0000313" key="3">
    <source>
        <dbReference type="Proteomes" id="UP001519460"/>
    </source>
</evidence>
<feature type="compositionally biased region" description="Low complexity" evidence="1">
    <location>
        <begin position="410"/>
        <end position="422"/>
    </location>
</feature>
<feature type="region of interest" description="Disordered" evidence="1">
    <location>
        <begin position="623"/>
        <end position="681"/>
    </location>
</feature>
<keyword evidence="3" id="KW-1185">Reference proteome</keyword>
<feature type="compositionally biased region" description="Basic and acidic residues" evidence="1">
    <location>
        <begin position="624"/>
        <end position="637"/>
    </location>
</feature>
<dbReference type="Proteomes" id="UP001519460">
    <property type="component" value="Unassembled WGS sequence"/>
</dbReference>
<feature type="compositionally biased region" description="Polar residues" evidence="1">
    <location>
        <begin position="920"/>
        <end position="929"/>
    </location>
</feature>
<protein>
    <submittedName>
        <fullName evidence="2">Uncharacterized protein</fullName>
    </submittedName>
</protein>
<feature type="region of interest" description="Disordered" evidence="1">
    <location>
        <begin position="983"/>
        <end position="1038"/>
    </location>
</feature>
<dbReference type="EMBL" id="JACVVK020000010">
    <property type="protein sequence ID" value="KAK7505524.1"/>
    <property type="molecule type" value="Genomic_DNA"/>
</dbReference>
<gene>
    <name evidence="2" type="ORF">BaRGS_00003269</name>
</gene>
<feature type="compositionally biased region" description="Polar residues" evidence="1">
    <location>
        <begin position="729"/>
        <end position="740"/>
    </location>
</feature>
<feature type="compositionally biased region" description="Basic and acidic residues" evidence="1">
    <location>
        <begin position="431"/>
        <end position="442"/>
    </location>
</feature>
<dbReference type="AlphaFoldDB" id="A0ABD0M2H9"/>
<feature type="region of interest" description="Disordered" evidence="1">
    <location>
        <begin position="198"/>
        <end position="303"/>
    </location>
</feature>
<feature type="compositionally biased region" description="Basic and acidic residues" evidence="1">
    <location>
        <begin position="770"/>
        <end position="785"/>
    </location>
</feature>
<proteinExistence type="predicted"/>
<organism evidence="2 3">
    <name type="scientific">Batillaria attramentaria</name>
    <dbReference type="NCBI Taxonomy" id="370345"/>
    <lineage>
        <taxon>Eukaryota</taxon>
        <taxon>Metazoa</taxon>
        <taxon>Spiralia</taxon>
        <taxon>Lophotrochozoa</taxon>
        <taxon>Mollusca</taxon>
        <taxon>Gastropoda</taxon>
        <taxon>Caenogastropoda</taxon>
        <taxon>Sorbeoconcha</taxon>
        <taxon>Cerithioidea</taxon>
        <taxon>Batillariidae</taxon>
        <taxon>Batillaria</taxon>
    </lineage>
</organism>
<comment type="caution">
    <text evidence="2">The sequence shown here is derived from an EMBL/GenBank/DDBJ whole genome shotgun (WGS) entry which is preliminary data.</text>
</comment>
<reference evidence="2 3" key="1">
    <citation type="journal article" date="2023" name="Sci. Data">
        <title>Genome assembly of the Korean intertidal mud-creeper Batillaria attramentaria.</title>
        <authorList>
            <person name="Patra A.K."/>
            <person name="Ho P.T."/>
            <person name="Jun S."/>
            <person name="Lee S.J."/>
            <person name="Kim Y."/>
            <person name="Won Y.J."/>
        </authorList>
    </citation>
    <scope>NUCLEOTIDE SEQUENCE [LARGE SCALE GENOMIC DNA]</scope>
    <source>
        <strain evidence="2">Wonlab-2016</strain>
    </source>
</reference>
<feature type="compositionally biased region" description="Basic and acidic residues" evidence="1">
    <location>
        <begin position="284"/>
        <end position="295"/>
    </location>
</feature>
<feature type="region of interest" description="Disordered" evidence="1">
    <location>
        <begin position="403"/>
        <end position="448"/>
    </location>
</feature>